<dbReference type="Pfam" id="PF10615">
    <property type="entry name" value="DUF2470"/>
    <property type="match status" value="1"/>
</dbReference>
<reference evidence="2" key="2">
    <citation type="submission" date="2020-09" db="EMBL/GenBank/DDBJ databases">
        <authorList>
            <person name="Sun Q."/>
            <person name="Zhou Y."/>
        </authorList>
    </citation>
    <scope>NUCLEOTIDE SEQUENCE</scope>
    <source>
        <strain evidence="2">CGMCC 4.7278</strain>
    </source>
</reference>
<evidence type="ECO:0000259" key="1">
    <source>
        <dbReference type="Pfam" id="PF10615"/>
    </source>
</evidence>
<organism evidence="2 3">
    <name type="scientific">Nocardia camponoti</name>
    <dbReference type="NCBI Taxonomy" id="1616106"/>
    <lineage>
        <taxon>Bacteria</taxon>
        <taxon>Bacillati</taxon>
        <taxon>Actinomycetota</taxon>
        <taxon>Actinomycetes</taxon>
        <taxon>Mycobacteriales</taxon>
        <taxon>Nocardiaceae</taxon>
        <taxon>Nocardia</taxon>
    </lineage>
</organism>
<dbReference type="InterPro" id="IPR037119">
    <property type="entry name" value="Haem_oxidase_HugZ-like_sf"/>
</dbReference>
<dbReference type="Gene3D" id="3.20.180.10">
    <property type="entry name" value="PNP-oxidase-like"/>
    <property type="match status" value="1"/>
</dbReference>
<dbReference type="Proteomes" id="UP000612956">
    <property type="component" value="Unassembled WGS sequence"/>
</dbReference>
<evidence type="ECO:0000313" key="3">
    <source>
        <dbReference type="Proteomes" id="UP000612956"/>
    </source>
</evidence>
<proteinExistence type="predicted"/>
<protein>
    <submittedName>
        <fullName evidence="2">Prephenate dehydratase</fullName>
    </submittedName>
</protein>
<gene>
    <name evidence="2" type="ORF">GCM10011591_29030</name>
</gene>
<evidence type="ECO:0000313" key="2">
    <source>
        <dbReference type="EMBL" id="GGK55292.1"/>
    </source>
</evidence>
<comment type="caution">
    <text evidence="2">The sequence shown here is derived from an EMBL/GenBank/DDBJ whole genome shotgun (WGS) entry which is preliminary data.</text>
</comment>
<feature type="domain" description="DUF2470" evidence="1">
    <location>
        <begin position="161"/>
        <end position="228"/>
    </location>
</feature>
<keyword evidence="3" id="KW-1185">Reference proteome</keyword>
<accession>A0A917QKS4</accession>
<reference evidence="2" key="1">
    <citation type="journal article" date="2014" name="Int. J. Syst. Evol. Microbiol.">
        <title>Complete genome sequence of Corynebacterium casei LMG S-19264T (=DSM 44701T), isolated from a smear-ripened cheese.</title>
        <authorList>
            <consortium name="US DOE Joint Genome Institute (JGI-PGF)"/>
            <person name="Walter F."/>
            <person name="Albersmeier A."/>
            <person name="Kalinowski J."/>
            <person name="Ruckert C."/>
        </authorList>
    </citation>
    <scope>NUCLEOTIDE SEQUENCE</scope>
    <source>
        <strain evidence="2">CGMCC 4.7278</strain>
    </source>
</reference>
<dbReference type="AlphaFoldDB" id="A0A917QKS4"/>
<dbReference type="SUPFAM" id="SSF50475">
    <property type="entry name" value="FMN-binding split barrel"/>
    <property type="match status" value="1"/>
</dbReference>
<dbReference type="RefSeq" id="WP_373291587.1">
    <property type="nucleotide sequence ID" value="NZ_BMMW01000002.1"/>
</dbReference>
<dbReference type="EMBL" id="BMMW01000002">
    <property type="protein sequence ID" value="GGK55292.1"/>
    <property type="molecule type" value="Genomic_DNA"/>
</dbReference>
<dbReference type="InterPro" id="IPR019595">
    <property type="entry name" value="DUF2470"/>
</dbReference>
<name>A0A917QKS4_9NOCA</name>
<sequence length="247" mass="26804">MVKSSTMIGPSTAERVRSACRHAETATLALPAVEPVEVVVHHLRQCGDVVLAVRDDVVIADGTSAVVELTDHAPLPLREPVRALVWLRGQVRTVPVEAQRALAVEVAKEFAHPMLLDIGHGLTLVRVRVASAVLANATGAELADEVELRAASIDPFADWEDSWLQHLADDHADIVAQLSRHLPARLRGGVVKPLAIDQYGITLRVEHVTGDHDLRLPFSAPACDIESLSMQVRILAGCPFRNGLRNR</sequence>